<dbReference type="InterPro" id="IPR036322">
    <property type="entry name" value="WD40_repeat_dom_sf"/>
</dbReference>
<gene>
    <name evidence="13" type="primary">PEX7</name>
    <name evidence="13" type="ORF">C6P40_001364</name>
</gene>
<dbReference type="GO" id="GO:0005782">
    <property type="term" value="C:peroxisomal matrix"/>
    <property type="evidence" value="ECO:0007669"/>
    <property type="project" value="UniProtKB-SubCell"/>
</dbReference>
<evidence type="ECO:0000259" key="12">
    <source>
        <dbReference type="Pfam" id="PF23609"/>
    </source>
</evidence>
<evidence type="ECO:0000256" key="9">
    <source>
        <dbReference type="ARBA" id="ARBA00024017"/>
    </source>
</evidence>
<organism evidence="13 14">
    <name type="scientific">Pichia californica</name>
    <dbReference type="NCBI Taxonomy" id="460514"/>
    <lineage>
        <taxon>Eukaryota</taxon>
        <taxon>Fungi</taxon>
        <taxon>Dikarya</taxon>
        <taxon>Ascomycota</taxon>
        <taxon>Saccharomycotina</taxon>
        <taxon>Pichiomycetes</taxon>
        <taxon>Pichiales</taxon>
        <taxon>Pichiaceae</taxon>
        <taxon>Pichia</taxon>
    </lineage>
</organism>
<dbReference type="PROSITE" id="PS50294">
    <property type="entry name" value="WD_REPEATS_REGION"/>
    <property type="match status" value="1"/>
</dbReference>
<evidence type="ECO:0000256" key="2">
    <source>
        <dbReference type="ARBA" id="ARBA00004514"/>
    </source>
</evidence>
<keyword evidence="7" id="KW-0653">Protein transport</keyword>
<dbReference type="InterPro" id="IPR001680">
    <property type="entry name" value="WD40_rpt"/>
</dbReference>
<evidence type="ECO:0000256" key="10">
    <source>
        <dbReference type="ARBA" id="ARBA00032565"/>
    </source>
</evidence>
<evidence type="ECO:0000256" key="5">
    <source>
        <dbReference type="ARBA" id="ARBA00022574"/>
    </source>
</evidence>
<feature type="domain" description="EIPR1-like beta-propeller" evidence="12">
    <location>
        <begin position="181"/>
        <end position="311"/>
    </location>
</feature>
<comment type="caution">
    <text evidence="13">The sequence shown here is derived from an EMBL/GenBank/DDBJ whole genome shotgun (WGS) entry which is preliminary data.</text>
</comment>
<dbReference type="PANTHER" id="PTHR46027:SF1">
    <property type="entry name" value="PEROXISOMAL TARGETING SIGNAL 2 RECEPTOR"/>
    <property type="match status" value="1"/>
</dbReference>
<dbReference type="PANTHER" id="PTHR46027">
    <property type="entry name" value="PEROXISOMAL TARGETING SIGNAL 2 RECEPTOR"/>
    <property type="match status" value="1"/>
</dbReference>
<dbReference type="PROSITE" id="PS50082">
    <property type="entry name" value="WD_REPEATS_2"/>
    <property type="match status" value="3"/>
</dbReference>
<dbReference type="OrthoDB" id="273771at2759"/>
<dbReference type="Proteomes" id="UP000697127">
    <property type="component" value="Unassembled WGS sequence"/>
</dbReference>
<dbReference type="GO" id="GO:0005053">
    <property type="term" value="F:peroxisome matrix targeting signal-2 binding"/>
    <property type="evidence" value="ECO:0007669"/>
    <property type="project" value="InterPro"/>
</dbReference>
<evidence type="ECO:0000256" key="4">
    <source>
        <dbReference type="ARBA" id="ARBA00022490"/>
    </source>
</evidence>
<keyword evidence="13" id="KW-0675">Receptor</keyword>
<keyword evidence="14" id="KW-1185">Reference proteome</keyword>
<evidence type="ECO:0000313" key="13">
    <source>
        <dbReference type="EMBL" id="KAG0690774.1"/>
    </source>
</evidence>
<comment type="similarity">
    <text evidence="9">Belongs to the WD repeat peroxin-7 family.</text>
</comment>
<dbReference type="Gene3D" id="2.130.10.10">
    <property type="entry name" value="YVTN repeat-like/Quinoprotein amine dehydrogenase"/>
    <property type="match status" value="1"/>
</dbReference>
<sequence>MLAFRTSGYNGYSCKYSPFYDNKLAVATAANYGLVGNGRLYILSINNDGRIVQDTYFDTQDGLFDISWSELHENQILTCSGDGSISLYDITLQQFPIKKFQEHQREVFSVYWNMVDKSMFCSSSWDGTIKVWSPVRDQSLLTLSSNKDVTINTDPILNNLNPDGQPPLSTKPLVQNNINDCVYQATFSPHDPSIIISVNSASHCQVWDTRSSQPLALDFISHGGLEVLSCDYNKYRPTVIATASVDKSIKIWDLRMIPDLQHAFLAQKNKVGPAPINKLIGHDFAVRKVQWSPHSSDTLLSCSYDMTCKVWKDQTDEHAKYMSSMRMRHGDALVGNFDRHREFVLGCDWSLWGRGFVSSTGWDEMVYVWKAV</sequence>
<dbReference type="InterPro" id="IPR015943">
    <property type="entry name" value="WD40/YVTN_repeat-like_dom_sf"/>
</dbReference>
<comment type="subcellular location">
    <subcellularLocation>
        <location evidence="2">Cytoplasm</location>
        <location evidence="2">Cytosol</location>
    </subcellularLocation>
    <subcellularLocation>
        <location evidence="1">Peroxisome matrix</location>
    </subcellularLocation>
</comment>
<feature type="repeat" description="WD" evidence="11">
    <location>
        <begin position="100"/>
        <end position="142"/>
    </location>
</feature>
<evidence type="ECO:0000256" key="1">
    <source>
        <dbReference type="ARBA" id="ARBA00004253"/>
    </source>
</evidence>
<name>A0A9P6WP97_9ASCO</name>
<protein>
    <recommendedName>
        <fullName evidence="10">Peroxin-7</fullName>
    </recommendedName>
</protein>
<dbReference type="EMBL" id="PUHW01000018">
    <property type="protein sequence ID" value="KAG0690774.1"/>
    <property type="molecule type" value="Genomic_DNA"/>
</dbReference>
<evidence type="ECO:0000313" key="14">
    <source>
        <dbReference type="Proteomes" id="UP000697127"/>
    </source>
</evidence>
<keyword evidence="8" id="KW-0576">Peroxisome</keyword>
<dbReference type="InterPro" id="IPR019775">
    <property type="entry name" value="WD40_repeat_CS"/>
</dbReference>
<dbReference type="InterPro" id="IPR020472">
    <property type="entry name" value="WD40_PAC1"/>
</dbReference>
<keyword evidence="3" id="KW-0813">Transport</keyword>
<evidence type="ECO:0000256" key="8">
    <source>
        <dbReference type="ARBA" id="ARBA00023140"/>
    </source>
</evidence>
<dbReference type="GO" id="GO:0016558">
    <property type="term" value="P:protein import into peroxisome matrix"/>
    <property type="evidence" value="ECO:0007669"/>
    <property type="project" value="InterPro"/>
</dbReference>
<dbReference type="PROSITE" id="PS00678">
    <property type="entry name" value="WD_REPEATS_1"/>
    <property type="match status" value="1"/>
</dbReference>
<feature type="repeat" description="WD" evidence="11">
    <location>
        <begin position="279"/>
        <end position="321"/>
    </location>
</feature>
<dbReference type="InterPro" id="IPR044536">
    <property type="entry name" value="PEX7"/>
</dbReference>
<dbReference type="InterPro" id="IPR059104">
    <property type="entry name" value="Beta-prop_EIPR1-like"/>
</dbReference>
<dbReference type="Pfam" id="PF23609">
    <property type="entry name" value="Beta-prop_EIPR1"/>
    <property type="match status" value="1"/>
</dbReference>
<keyword evidence="5 11" id="KW-0853">WD repeat</keyword>
<keyword evidence="6" id="KW-0677">Repeat</keyword>
<dbReference type="Pfam" id="PF00400">
    <property type="entry name" value="WD40"/>
    <property type="match status" value="2"/>
</dbReference>
<evidence type="ECO:0000256" key="3">
    <source>
        <dbReference type="ARBA" id="ARBA00022448"/>
    </source>
</evidence>
<dbReference type="PRINTS" id="PR00320">
    <property type="entry name" value="GPROTEINBRPT"/>
</dbReference>
<feature type="repeat" description="WD" evidence="11">
    <location>
        <begin position="240"/>
        <end position="255"/>
    </location>
</feature>
<accession>A0A9P6WP97</accession>
<dbReference type="GO" id="GO:0005829">
    <property type="term" value="C:cytosol"/>
    <property type="evidence" value="ECO:0007669"/>
    <property type="project" value="UniProtKB-SubCell"/>
</dbReference>
<evidence type="ECO:0000256" key="7">
    <source>
        <dbReference type="ARBA" id="ARBA00022927"/>
    </source>
</evidence>
<reference evidence="13" key="1">
    <citation type="submission" date="2020-11" db="EMBL/GenBank/DDBJ databases">
        <title>Kefir isolates.</title>
        <authorList>
            <person name="Marcisauskas S."/>
            <person name="Kim Y."/>
            <person name="Blasche S."/>
        </authorList>
    </citation>
    <scope>NUCLEOTIDE SEQUENCE</scope>
    <source>
        <strain evidence="13">Olga-1</strain>
    </source>
</reference>
<evidence type="ECO:0000256" key="11">
    <source>
        <dbReference type="PROSITE-ProRule" id="PRU00221"/>
    </source>
</evidence>
<dbReference type="SMART" id="SM00320">
    <property type="entry name" value="WD40"/>
    <property type="match status" value="6"/>
</dbReference>
<keyword evidence="4" id="KW-0963">Cytoplasm</keyword>
<dbReference type="SUPFAM" id="SSF50978">
    <property type="entry name" value="WD40 repeat-like"/>
    <property type="match status" value="1"/>
</dbReference>
<evidence type="ECO:0000256" key="6">
    <source>
        <dbReference type="ARBA" id="ARBA00022737"/>
    </source>
</evidence>
<dbReference type="AlphaFoldDB" id="A0A9P6WP97"/>
<proteinExistence type="inferred from homology"/>